<evidence type="ECO:0000256" key="1">
    <source>
        <dbReference type="SAM" id="Coils"/>
    </source>
</evidence>
<keyword evidence="4" id="KW-1185">Reference proteome</keyword>
<feature type="coiled-coil region" evidence="1">
    <location>
        <begin position="442"/>
        <end position="524"/>
    </location>
</feature>
<dbReference type="InterPro" id="IPR038729">
    <property type="entry name" value="Rad50/SbcC_AAA"/>
</dbReference>
<organism evidence="3 4">
    <name type="scientific">Maribacter chungangensis</name>
    <dbReference type="NCBI Taxonomy" id="1069117"/>
    <lineage>
        <taxon>Bacteria</taxon>
        <taxon>Pseudomonadati</taxon>
        <taxon>Bacteroidota</taxon>
        <taxon>Flavobacteriia</taxon>
        <taxon>Flavobacteriales</taxon>
        <taxon>Flavobacteriaceae</taxon>
        <taxon>Maribacter</taxon>
    </lineage>
</organism>
<comment type="caution">
    <text evidence="3">The sequence shown here is derived from an EMBL/GenBank/DDBJ whole genome shotgun (WGS) entry which is preliminary data.</text>
</comment>
<evidence type="ECO:0000259" key="2">
    <source>
        <dbReference type="Pfam" id="PF13476"/>
    </source>
</evidence>
<reference evidence="4" key="1">
    <citation type="journal article" date="2019" name="Int. J. Syst. Evol. Microbiol.">
        <title>The Global Catalogue of Microorganisms (GCM) 10K type strain sequencing project: providing services to taxonomists for standard genome sequencing and annotation.</title>
        <authorList>
            <consortium name="The Broad Institute Genomics Platform"/>
            <consortium name="The Broad Institute Genome Sequencing Center for Infectious Disease"/>
            <person name="Wu L."/>
            <person name="Ma J."/>
        </authorList>
    </citation>
    <scope>NUCLEOTIDE SEQUENCE [LARGE SCALE GENOMIC DNA]</scope>
    <source>
        <strain evidence="4">CCUG 61948</strain>
    </source>
</reference>
<feature type="coiled-coil region" evidence="1">
    <location>
        <begin position="709"/>
        <end position="743"/>
    </location>
</feature>
<gene>
    <name evidence="3" type="ORF">ACFQZJ_07350</name>
</gene>
<dbReference type="Gene3D" id="3.40.50.300">
    <property type="entry name" value="P-loop containing nucleotide triphosphate hydrolases"/>
    <property type="match status" value="2"/>
</dbReference>
<evidence type="ECO:0000313" key="3">
    <source>
        <dbReference type="EMBL" id="MFD0797270.1"/>
    </source>
</evidence>
<name>A0ABW3B2C5_9FLAO</name>
<accession>A0ABW3B2C5</accession>
<sequence length="1027" mass="116450">MLSARSETGIEIAEQEMKILKIRFQNIHSLKGEHEIDFANGILAEAGLFAITGPTGSGKSTLLDVITLALYNRIARVDKSVTNSVLEDDGGIMTRNMSSCYAEVDYAVNGKTYRSHWSIERNRNHNLNSRKQELVDVVTGTILESGTKTPEKNQEIIRLSYQQFVKAMVLSQGEFSKLLQAPRSERNKLLEDITGAKSYRNIGKAVFQRYAAVKKQVELKEAGLEIITVLTEDEKKEKQQELVRLKTAQPKVQKAYEQQREQIEVRKQLLEAQKTQKHLAEKGLELDGFFKAFEPDAARLTKHEQLTKYGDSLRSYDTIQKEIQKIVGEQKSVKKTKEEEELRLTTHLKAISDLIGESLTQENANTKLETFRGTISRLQAEENSKKDAALVYLNQLKGLVQKLQQLGYDLESPKTPNQFEKEVANLAAGLKETMMASGVDSVKELDQLLETLRSQKEQARVLLEKKTDLLKLEEQLSHASVQLKSEQEKEKENSESLVRLNKEVAVLDREVKALQKTLEHQRKHQSLEAHRLQLSDNEPCPLCGAMEHPYATTKPHFDANEELLRNKESLLNSNGKLIISLEENNKFRGVTIQRLLTEIDQKTKEKSSLRSEVIGLLERLKWNPKDGMEALVTQQAALSRRVQELASSRQAFSAKDILAELQEPQQAWQKTLSDYERIKSERTKLYGGSNIDAESNSLSTRLAQILASQKSLEQQAGKLKAQLKETEQVVNEHRAQLDTILKKEGIETLELLRLAILPEEIAAKHRKRKSELALWKAKLSEKQTANTAIVNTLQEKDEAEQSFEQLMSVFHESKEQWERLSVNLGKLSQVLENDEKTRKIFKNEQMALERLKKDQLLWKTMNDLIGDANGNKFSNFVQDLTLEQLIGYANRRLAEFTDRYVLDIPTADEAEKSDTLKILDAYMGNARRSVRTLSGGETFLVSLAMAFALSDIASRNVKIESLFIDEGFGTLDPETLDQAITILEKMQNEGDRSVGVISHVGALKERITSQIQLEKSSLGHSRIRVVQ</sequence>
<dbReference type="SUPFAM" id="SSF52540">
    <property type="entry name" value="P-loop containing nucleoside triphosphate hydrolases"/>
    <property type="match status" value="2"/>
</dbReference>
<protein>
    <submittedName>
        <fullName evidence="3">SbcC/MukB-like Walker B domain-containing protein</fullName>
    </submittedName>
</protein>
<keyword evidence="1" id="KW-0175">Coiled coil</keyword>
<proteinExistence type="predicted"/>
<evidence type="ECO:0000313" key="4">
    <source>
        <dbReference type="Proteomes" id="UP001597012"/>
    </source>
</evidence>
<dbReference type="PANTHER" id="PTHR32114:SF2">
    <property type="entry name" value="ABC TRANSPORTER ABCH.3"/>
    <property type="match status" value="1"/>
</dbReference>
<dbReference type="PANTHER" id="PTHR32114">
    <property type="entry name" value="ABC TRANSPORTER ABCH.3"/>
    <property type="match status" value="1"/>
</dbReference>
<dbReference type="RefSeq" id="WP_379933475.1">
    <property type="nucleotide sequence ID" value="NZ_JBHTHY010000004.1"/>
</dbReference>
<dbReference type="Pfam" id="PF13558">
    <property type="entry name" value="SbcC_Walker_B"/>
    <property type="match status" value="1"/>
</dbReference>
<dbReference type="Pfam" id="PF13476">
    <property type="entry name" value="AAA_23"/>
    <property type="match status" value="1"/>
</dbReference>
<feature type="domain" description="Rad50/SbcC-type AAA" evidence="2">
    <location>
        <begin position="21"/>
        <end position="258"/>
    </location>
</feature>
<dbReference type="InterPro" id="IPR027417">
    <property type="entry name" value="P-loop_NTPase"/>
</dbReference>
<dbReference type="EMBL" id="JBHTHY010000004">
    <property type="protein sequence ID" value="MFD0797270.1"/>
    <property type="molecule type" value="Genomic_DNA"/>
</dbReference>
<dbReference type="Proteomes" id="UP001597012">
    <property type="component" value="Unassembled WGS sequence"/>
</dbReference>